<dbReference type="InterPro" id="IPR001451">
    <property type="entry name" value="Hexapep"/>
</dbReference>
<evidence type="ECO:0000256" key="2">
    <source>
        <dbReference type="ARBA" id="ARBA00013266"/>
    </source>
</evidence>
<keyword evidence="4" id="KW-0808">Transferase</keyword>
<comment type="similarity">
    <text evidence="1">Belongs to the transferase hexapeptide repeat family.</text>
</comment>
<evidence type="ECO:0000256" key="1">
    <source>
        <dbReference type="ARBA" id="ARBA00007274"/>
    </source>
</evidence>
<dbReference type="NCBIfam" id="TIGR01172">
    <property type="entry name" value="cysE"/>
    <property type="match status" value="1"/>
</dbReference>
<reference evidence="7" key="1">
    <citation type="submission" date="2020-05" db="EMBL/GenBank/DDBJ databases">
        <authorList>
            <person name="Chiriac C."/>
            <person name="Salcher M."/>
            <person name="Ghai R."/>
            <person name="Kavagutti S V."/>
        </authorList>
    </citation>
    <scope>NUCLEOTIDE SEQUENCE</scope>
</reference>
<dbReference type="Pfam" id="PF00132">
    <property type="entry name" value="Hexapep"/>
    <property type="match status" value="1"/>
</dbReference>
<evidence type="ECO:0000313" key="7">
    <source>
        <dbReference type="EMBL" id="CAB4892903.1"/>
    </source>
</evidence>
<evidence type="ECO:0000256" key="4">
    <source>
        <dbReference type="ARBA" id="ARBA00022679"/>
    </source>
</evidence>
<comment type="catalytic activity">
    <reaction evidence="6">
        <text>L-serine + acetyl-CoA = O-acetyl-L-serine + CoA</text>
        <dbReference type="Rhea" id="RHEA:24560"/>
        <dbReference type="ChEBI" id="CHEBI:33384"/>
        <dbReference type="ChEBI" id="CHEBI:57287"/>
        <dbReference type="ChEBI" id="CHEBI:57288"/>
        <dbReference type="ChEBI" id="CHEBI:58340"/>
        <dbReference type="EC" id="2.3.1.30"/>
    </reaction>
</comment>
<dbReference type="PROSITE" id="PS00101">
    <property type="entry name" value="HEXAPEP_TRANSFERASES"/>
    <property type="match status" value="1"/>
</dbReference>
<dbReference type="CDD" id="cd03354">
    <property type="entry name" value="LbH_SAT"/>
    <property type="match status" value="1"/>
</dbReference>
<dbReference type="PIRSF" id="PIRSF000441">
    <property type="entry name" value="CysE"/>
    <property type="match status" value="1"/>
</dbReference>
<keyword evidence="5" id="KW-0012">Acyltransferase</keyword>
<evidence type="ECO:0000256" key="3">
    <source>
        <dbReference type="ARBA" id="ARBA00022605"/>
    </source>
</evidence>
<dbReference type="SUPFAM" id="SSF51161">
    <property type="entry name" value="Trimeric LpxA-like enzymes"/>
    <property type="match status" value="1"/>
</dbReference>
<name>A0A6J7FMU7_9ZZZZ</name>
<dbReference type="AlphaFoldDB" id="A0A6J7FMU7"/>
<gene>
    <name evidence="7" type="ORF">UFOPK3516_00517</name>
</gene>
<dbReference type="GO" id="GO:0005737">
    <property type="term" value="C:cytoplasm"/>
    <property type="evidence" value="ECO:0007669"/>
    <property type="project" value="InterPro"/>
</dbReference>
<dbReference type="Gene3D" id="1.10.3130.10">
    <property type="entry name" value="serine acetyltransferase, domain 1"/>
    <property type="match status" value="1"/>
</dbReference>
<accession>A0A6J7FMU7</accession>
<dbReference type="EMBL" id="CAFBMB010000026">
    <property type="protein sequence ID" value="CAB4892903.1"/>
    <property type="molecule type" value="Genomic_DNA"/>
</dbReference>
<dbReference type="InterPro" id="IPR011004">
    <property type="entry name" value="Trimer_LpxA-like_sf"/>
</dbReference>
<keyword evidence="3" id="KW-0028">Amino-acid biosynthesis</keyword>
<dbReference type="NCBIfam" id="NF041874">
    <property type="entry name" value="EPS_EpsC"/>
    <property type="match status" value="1"/>
</dbReference>
<evidence type="ECO:0000256" key="5">
    <source>
        <dbReference type="ARBA" id="ARBA00023315"/>
    </source>
</evidence>
<organism evidence="7">
    <name type="scientific">freshwater metagenome</name>
    <dbReference type="NCBI Taxonomy" id="449393"/>
    <lineage>
        <taxon>unclassified sequences</taxon>
        <taxon>metagenomes</taxon>
        <taxon>ecological metagenomes</taxon>
    </lineage>
</organism>
<dbReference type="InterPro" id="IPR053376">
    <property type="entry name" value="Serine_acetyltransferase"/>
</dbReference>
<dbReference type="GO" id="GO:0009001">
    <property type="term" value="F:serine O-acetyltransferase activity"/>
    <property type="evidence" value="ECO:0007669"/>
    <property type="project" value="UniProtKB-EC"/>
</dbReference>
<dbReference type="PANTHER" id="PTHR42811">
    <property type="entry name" value="SERINE ACETYLTRANSFERASE"/>
    <property type="match status" value="1"/>
</dbReference>
<proteinExistence type="inferred from homology"/>
<protein>
    <recommendedName>
        <fullName evidence="2">serine O-acetyltransferase</fullName>
        <ecNumber evidence="2">2.3.1.30</ecNumber>
    </recommendedName>
</protein>
<evidence type="ECO:0000256" key="6">
    <source>
        <dbReference type="ARBA" id="ARBA00049486"/>
    </source>
</evidence>
<dbReference type="FunFam" id="2.160.10.10:FF:000007">
    <property type="entry name" value="Serine acetyltransferase"/>
    <property type="match status" value="1"/>
</dbReference>
<dbReference type="InterPro" id="IPR005881">
    <property type="entry name" value="Ser_O-AcTrfase"/>
</dbReference>
<dbReference type="Gene3D" id="2.160.10.10">
    <property type="entry name" value="Hexapeptide repeat proteins"/>
    <property type="match status" value="1"/>
</dbReference>
<dbReference type="GO" id="GO:0006535">
    <property type="term" value="P:cysteine biosynthetic process from serine"/>
    <property type="evidence" value="ECO:0007669"/>
    <property type="project" value="InterPro"/>
</dbReference>
<dbReference type="InterPro" id="IPR042122">
    <property type="entry name" value="Ser_AcTrfase_N_sf"/>
</dbReference>
<sequence>MSPIREDLRNAQAHDPAARNAFETFLVASGLHAVWWHRWHHWLWNHRFKLVARVGSQMMRFWTGIEIHPGATIGRRFFIDHGMGVVIGETAEIGDDVMMYHGVTLGGRSLQHTKRHPTVRDGVTIGAGAKVIGPIVIGERSVIGANAVVVKDVPADSVAVGIPATLTPRKKITGSSPAARKKATRATDPGVDVAWTDPAVFI</sequence>
<dbReference type="EC" id="2.3.1.30" evidence="2"/>
<dbReference type="InterPro" id="IPR018357">
    <property type="entry name" value="Hexapep_transf_CS"/>
</dbReference>
<dbReference type="InterPro" id="IPR045304">
    <property type="entry name" value="LbH_SAT"/>
</dbReference>